<feature type="compositionally biased region" description="Low complexity" evidence="5">
    <location>
        <begin position="633"/>
        <end position="647"/>
    </location>
</feature>
<comment type="subcellular location">
    <subcellularLocation>
        <location evidence="1">Membrane</location>
        <topology evidence="1">Multi-pass membrane protein</topology>
    </subcellularLocation>
</comment>
<feature type="transmembrane region" description="Helical" evidence="6">
    <location>
        <begin position="434"/>
        <end position="453"/>
    </location>
</feature>
<feature type="region of interest" description="Disordered" evidence="5">
    <location>
        <begin position="571"/>
        <end position="647"/>
    </location>
</feature>
<dbReference type="OrthoDB" id="5376138at2759"/>
<feature type="transmembrane region" description="Helical" evidence="6">
    <location>
        <begin position="189"/>
        <end position="213"/>
    </location>
</feature>
<dbReference type="InterPro" id="IPR036259">
    <property type="entry name" value="MFS_trans_sf"/>
</dbReference>
<feature type="compositionally biased region" description="Polar residues" evidence="5">
    <location>
        <begin position="50"/>
        <end position="60"/>
    </location>
</feature>
<keyword evidence="3 6" id="KW-1133">Transmembrane helix</keyword>
<protein>
    <submittedName>
        <fullName evidence="8">MFS general substrate transporter</fullName>
    </submittedName>
</protein>
<dbReference type="PANTHER" id="PTHR23502">
    <property type="entry name" value="MAJOR FACILITATOR SUPERFAMILY"/>
    <property type="match status" value="1"/>
</dbReference>
<dbReference type="Proteomes" id="UP000245942">
    <property type="component" value="Unassembled WGS sequence"/>
</dbReference>
<evidence type="ECO:0000256" key="1">
    <source>
        <dbReference type="ARBA" id="ARBA00004141"/>
    </source>
</evidence>
<keyword evidence="9" id="KW-1185">Reference proteome</keyword>
<keyword evidence="2 6" id="KW-0812">Transmembrane</keyword>
<feature type="transmembrane region" description="Helical" evidence="6">
    <location>
        <begin position="524"/>
        <end position="549"/>
    </location>
</feature>
<feature type="compositionally biased region" description="Polar residues" evidence="5">
    <location>
        <begin position="11"/>
        <end position="20"/>
    </location>
</feature>
<feature type="compositionally biased region" description="Low complexity" evidence="5">
    <location>
        <begin position="21"/>
        <end position="34"/>
    </location>
</feature>
<dbReference type="EMBL" id="KZ819323">
    <property type="protein sequence ID" value="PWN22375.1"/>
    <property type="molecule type" value="Genomic_DNA"/>
</dbReference>
<evidence type="ECO:0000256" key="2">
    <source>
        <dbReference type="ARBA" id="ARBA00022692"/>
    </source>
</evidence>
<accession>A0A316UGS4</accession>
<gene>
    <name evidence="8" type="ORF">BCV69DRAFT_142237</name>
</gene>
<name>A0A316UGS4_9BASI</name>
<sequence>MDVQEHVASPDSPTSATTQERTTSSSPRSPSRSSGAFKEPTTAPPLSDGTAPSQLSGDRSNTTDDKPEETRVPRFARRLSVASRLSRQVTRETEKDDDDPYLVAFSYKDPSDPRHWPEWYKWTIYMIYLWPEIWAQAISSLFAPATAAAAEAVGVSEAAMRTVQAIYLFGFAVGPIVVAPVSEDYGRKWIGVGSIVIVSLCQIPCALAGSLGLILPFRFVAGFFAAATFNSIGVVADLWDPVDQGWGVNLFCLAAEVGADLGAVMGGYIYARHGWRWTFGVSGLGMAFITCVLLIFGRETRGGVILSKAAAKKRKETGDDKFYCLHEKDVQAKTWKMRFTETVGRPAWMLVTEPIVLTTALFDGLNYMVIYAFILGFSLVYGNVYGWSNGNEELPLVAALTGSFLAFFCLPLQQAWERRSIRRSPDGELVPEERLFWLVVSPLFPVALFWFAWTAVPGVHWISSVLAIGLVGFVSHIIFYAVSDYTVAAYSLYAASAVGAQSLMREVLSGSFTLFVVQTYENLGYQWASSLWGFLAVVVAAVPFALYFFGHKLREKSPFCREQMQATRDIRKETERLRVKQEKSRSRSRARDASRPPAGEEGAPPRDGPSEADVEKRGEAEAEERQGRPLERAVGAAAPAAYFAQDE</sequence>
<feature type="compositionally biased region" description="Basic and acidic residues" evidence="5">
    <location>
        <begin position="613"/>
        <end position="631"/>
    </location>
</feature>
<evidence type="ECO:0000256" key="5">
    <source>
        <dbReference type="SAM" id="MobiDB-lite"/>
    </source>
</evidence>
<dbReference type="Gene3D" id="1.20.1250.20">
    <property type="entry name" value="MFS general substrate transporter like domains"/>
    <property type="match status" value="1"/>
</dbReference>
<dbReference type="RefSeq" id="XP_025349535.1">
    <property type="nucleotide sequence ID" value="XM_025489293.1"/>
</dbReference>
<evidence type="ECO:0000313" key="8">
    <source>
        <dbReference type="EMBL" id="PWN22375.1"/>
    </source>
</evidence>
<evidence type="ECO:0000259" key="7">
    <source>
        <dbReference type="PROSITE" id="PS50850"/>
    </source>
</evidence>
<dbReference type="InterPro" id="IPR011701">
    <property type="entry name" value="MFS"/>
</dbReference>
<evidence type="ECO:0000256" key="3">
    <source>
        <dbReference type="ARBA" id="ARBA00022989"/>
    </source>
</evidence>
<dbReference type="Pfam" id="PF07690">
    <property type="entry name" value="MFS_1"/>
    <property type="match status" value="1"/>
</dbReference>
<dbReference type="InterPro" id="IPR020846">
    <property type="entry name" value="MFS_dom"/>
</dbReference>
<feature type="transmembrane region" description="Helical" evidence="6">
    <location>
        <begin position="246"/>
        <end position="271"/>
    </location>
</feature>
<dbReference type="AlphaFoldDB" id="A0A316UGS4"/>
<keyword evidence="4 6" id="KW-0472">Membrane</keyword>
<feature type="transmembrane region" description="Helical" evidence="6">
    <location>
        <begin position="219"/>
        <end position="239"/>
    </location>
</feature>
<dbReference type="GeneID" id="37011027"/>
<dbReference type="PANTHER" id="PTHR23502:SF36">
    <property type="entry name" value="MEMBRANE TRANSPORTER"/>
    <property type="match status" value="1"/>
</dbReference>
<feature type="transmembrane region" description="Helical" evidence="6">
    <location>
        <begin position="355"/>
        <end position="382"/>
    </location>
</feature>
<dbReference type="SUPFAM" id="SSF103473">
    <property type="entry name" value="MFS general substrate transporter"/>
    <property type="match status" value="1"/>
</dbReference>
<feature type="transmembrane region" description="Helical" evidence="6">
    <location>
        <begin position="459"/>
        <end position="480"/>
    </location>
</feature>
<organism evidence="8 9">
    <name type="scientific">Pseudomicrostroma glucosiphilum</name>
    <dbReference type="NCBI Taxonomy" id="1684307"/>
    <lineage>
        <taxon>Eukaryota</taxon>
        <taxon>Fungi</taxon>
        <taxon>Dikarya</taxon>
        <taxon>Basidiomycota</taxon>
        <taxon>Ustilaginomycotina</taxon>
        <taxon>Exobasidiomycetes</taxon>
        <taxon>Microstromatales</taxon>
        <taxon>Microstromatales incertae sedis</taxon>
        <taxon>Pseudomicrostroma</taxon>
    </lineage>
</organism>
<proteinExistence type="predicted"/>
<feature type="transmembrane region" description="Helical" evidence="6">
    <location>
        <begin position="277"/>
        <end position="296"/>
    </location>
</feature>
<feature type="compositionally biased region" description="Basic and acidic residues" evidence="5">
    <location>
        <begin position="61"/>
        <end position="72"/>
    </location>
</feature>
<evidence type="ECO:0000313" key="9">
    <source>
        <dbReference type="Proteomes" id="UP000245942"/>
    </source>
</evidence>
<evidence type="ECO:0000256" key="4">
    <source>
        <dbReference type="ARBA" id="ARBA00023136"/>
    </source>
</evidence>
<evidence type="ECO:0000256" key="6">
    <source>
        <dbReference type="SAM" id="Phobius"/>
    </source>
</evidence>
<feature type="domain" description="Major facilitator superfamily (MFS) profile" evidence="7">
    <location>
        <begin position="123"/>
        <end position="554"/>
    </location>
</feature>
<reference evidence="8 9" key="1">
    <citation type="journal article" date="2018" name="Mol. Biol. Evol.">
        <title>Broad Genomic Sampling Reveals a Smut Pathogenic Ancestry of the Fungal Clade Ustilaginomycotina.</title>
        <authorList>
            <person name="Kijpornyongpan T."/>
            <person name="Mondo S.J."/>
            <person name="Barry K."/>
            <person name="Sandor L."/>
            <person name="Lee J."/>
            <person name="Lipzen A."/>
            <person name="Pangilinan J."/>
            <person name="LaButti K."/>
            <person name="Hainaut M."/>
            <person name="Henrissat B."/>
            <person name="Grigoriev I.V."/>
            <person name="Spatafora J.W."/>
            <person name="Aime M.C."/>
        </authorList>
    </citation>
    <scope>NUCLEOTIDE SEQUENCE [LARGE SCALE GENOMIC DNA]</scope>
    <source>
        <strain evidence="8 9">MCA 4718</strain>
    </source>
</reference>
<dbReference type="GO" id="GO:0005886">
    <property type="term" value="C:plasma membrane"/>
    <property type="evidence" value="ECO:0007669"/>
    <property type="project" value="TreeGrafter"/>
</dbReference>
<feature type="region of interest" description="Disordered" evidence="5">
    <location>
        <begin position="1"/>
        <end position="74"/>
    </location>
</feature>
<feature type="transmembrane region" description="Helical" evidence="6">
    <location>
        <begin position="394"/>
        <end position="413"/>
    </location>
</feature>
<dbReference type="GO" id="GO:0022857">
    <property type="term" value="F:transmembrane transporter activity"/>
    <property type="evidence" value="ECO:0007669"/>
    <property type="project" value="InterPro"/>
</dbReference>
<dbReference type="PROSITE" id="PS50850">
    <property type="entry name" value="MFS"/>
    <property type="match status" value="1"/>
</dbReference>
<feature type="compositionally biased region" description="Basic and acidic residues" evidence="5">
    <location>
        <begin position="571"/>
        <end position="594"/>
    </location>
</feature>
<dbReference type="STRING" id="1684307.A0A316UGS4"/>
<feature type="transmembrane region" description="Helical" evidence="6">
    <location>
        <begin position="165"/>
        <end position="182"/>
    </location>
</feature>